<keyword evidence="3" id="KW-0378">Hydrolase</keyword>
<evidence type="ECO:0000259" key="2">
    <source>
        <dbReference type="PROSITE" id="PS50263"/>
    </source>
</evidence>
<dbReference type="CDD" id="cd07581">
    <property type="entry name" value="nitrilase_3"/>
    <property type="match status" value="1"/>
</dbReference>
<dbReference type="PANTHER" id="PTHR23088:SF27">
    <property type="entry name" value="DEAMINATED GLUTATHIONE AMIDASE"/>
    <property type="match status" value="1"/>
</dbReference>
<dbReference type="AlphaFoldDB" id="A0A6C1TXX3"/>
<dbReference type="EMBL" id="RXIR01000018">
    <property type="protein sequence ID" value="TVS27659.1"/>
    <property type="molecule type" value="Genomic_DNA"/>
</dbReference>
<comment type="similarity">
    <text evidence="1">Belongs to the carbon-nitrogen hydrolase superfamily. NIT1/NIT2 family.</text>
</comment>
<comment type="caution">
    <text evidence="3">The sequence shown here is derived from an EMBL/GenBank/DDBJ whole genome shotgun (WGS) entry which is preliminary data.</text>
</comment>
<name>A0A6C1TXX3_9CORY</name>
<dbReference type="PROSITE" id="PS50263">
    <property type="entry name" value="CN_HYDROLASE"/>
    <property type="match status" value="1"/>
</dbReference>
<evidence type="ECO:0000313" key="4">
    <source>
        <dbReference type="Proteomes" id="UP000336646"/>
    </source>
</evidence>
<dbReference type="InterPro" id="IPR036526">
    <property type="entry name" value="C-N_Hydrolase_sf"/>
</dbReference>
<dbReference type="PANTHER" id="PTHR23088">
    <property type="entry name" value="NITRILASE-RELATED"/>
    <property type="match status" value="1"/>
</dbReference>
<feature type="domain" description="CN hydrolase" evidence="2">
    <location>
        <begin position="1"/>
        <end position="250"/>
    </location>
</feature>
<dbReference type="OrthoDB" id="9811121at2"/>
<dbReference type="RefSeq" id="WP_144773427.1">
    <property type="nucleotide sequence ID" value="NZ_RXIR01000018.1"/>
</dbReference>
<organism evidence="3 4">
    <name type="scientific">Corynebacterium sanguinis</name>
    <dbReference type="NCBI Taxonomy" id="2594913"/>
    <lineage>
        <taxon>Bacteria</taxon>
        <taxon>Bacillati</taxon>
        <taxon>Actinomycetota</taxon>
        <taxon>Actinomycetes</taxon>
        <taxon>Mycobacteriales</taxon>
        <taxon>Corynebacteriaceae</taxon>
        <taxon>Corynebacterium</taxon>
    </lineage>
</organism>
<sequence length="267" mass="28089">MKIALLQVTTGPDKGENLTNVSVGIREAAANGATLIVTPEATSQGFDQGRLDTQAEELDGPFSTGLRELAEELGVTIVAGMFRPADEMDGLNRVYNTALITGDGVHKGYDKIHTFDVADYTESATVKPGGELVTFVHEGAVVGVATCFDIRYPEQFKNLARLGAEVIVVPTSWADGKNKREQWRTLTVARALDTGVFIVAADQARPGGEAHAGQASGPTGIGHSVVVAPNGQRIAEAGYGPEIVYADIEIAAVAEARASLPLLHHAS</sequence>
<dbReference type="GO" id="GO:0016787">
    <property type="term" value="F:hydrolase activity"/>
    <property type="evidence" value="ECO:0007669"/>
    <property type="project" value="UniProtKB-KW"/>
</dbReference>
<dbReference type="SUPFAM" id="SSF56317">
    <property type="entry name" value="Carbon-nitrogen hydrolase"/>
    <property type="match status" value="1"/>
</dbReference>
<proteinExistence type="inferred from homology"/>
<dbReference type="Proteomes" id="UP000336646">
    <property type="component" value="Unassembled WGS sequence"/>
</dbReference>
<dbReference type="Pfam" id="PF00795">
    <property type="entry name" value="CN_hydrolase"/>
    <property type="match status" value="1"/>
</dbReference>
<gene>
    <name evidence="3" type="ORF">EKI59_08545</name>
</gene>
<accession>A0A6C1TXX3</accession>
<evidence type="ECO:0000313" key="3">
    <source>
        <dbReference type="EMBL" id="TVS27659.1"/>
    </source>
</evidence>
<evidence type="ECO:0000256" key="1">
    <source>
        <dbReference type="ARBA" id="ARBA00010613"/>
    </source>
</evidence>
<dbReference type="InterPro" id="IPR003010">
    <property type="entry name" value="C-N_Hydrolase"/>
</dbReference>
<protein>
    <submittedName>
        <fullName evidence="3">Carbon-nitrogen hydrolase family protein</fullName>
    </submittedName>
</protein>
<reference evidence="3 4" key="1">
    <citation type="submission" date="2018-12" db="EMBL/GenBank/DDBJ databases">
        <title>Corynebacterium sanguinis sp. nov., a clinically-associated and environmental corynebacterium.</title>
        <authorList>
            <person name="Gonzales-Siles L."/>
            <person name="Jaen-Luchoro D."/>
            <person name="Cardew S."/>
            <person name="Inganas E."/>
            <person name="Ohlen M."/>
            <person name="Jensie-Markopolous S."/>
            <person name="Pinyeiro-Iglesias B."/>
            <person name="Molin K."/>
            <person name="Skovbjerg S."/>
            <person name="Svensson-Stadler L."/>
            <person name="Funke G."/>
            <person name="Moore E.R.B."/>
        </authorList>
    </citation>
    <scope>NUCLEOTIDE SEQUENCE [LARGE SCALE GENOMIC DNA]</scope>
    <source>
        <strain evidence="3 4">58734</strain>
    </source>
</reference>
<dbReference type="Gene3D" id="3.60.110.10">
    <property type="entry name" value="Carbon-nitrogen hydrolase"/>
    <property type="match status" value="1"/>
</dbReference>